<evidence type="ECO:0000313" key="2">
    <source>
        <dbReference type="Proteomes" id="UP000198775"/>
    </source>
</evidence>
<dbReference type="Proteomes" id="UP000198775">
    <property type="component" value="Unassembled WGS sequence"/>
</dbReference>
<dbReference type="AlphaFoldDB" id="A0A1H8MND8"/>
<keyword evidence="2" id="KW-1185">Reference proteome</keyword>
<dbReference type="EMBL" id="FOCX01000009">
    <property type="protein sequence ID" value="SEO18800.1"/>
    <property type="molecule type" value="Genomic_DNA"/>
</dbReference>
<dbReference type="RefSeq" id="WP_280141384.1">
    <property type="nucleotide sequence ID" value="NZ_FOCX01000009.1"/>
</dbReference>
<accession>A0A1H8MND8</accession>
<evidence type="ECO:0000313" key="1">
    <source>
        <dbReference type="EMBL" id="SEO18800.1"/>
    </source>
</evidence>
<gene>
    <name evidence="1" type="ORF">SAMN05216388_100960</name>
</gene>
<protein>
    <submittedName>
        <fullName evidence="1">Uncharacterized protein</fullName>
    </submittedName>
</protein>
<sequence>MVECGECGTEKETDPIHEGEIRRVTSCANVDCDNWIVVHDEKG</sequence>
<organism evidence="1 2">
    <name type="scientific">Halorientalis persicus</name>
    <dbReference type="NCBI Taxonomy" id="1367881"/>
    <lineage>
        <taxon>Archaea</taxon>
        <taxon>Methanobacteriati</taxon>
        <taxon>Methanobacteriota</taxon>
        <taxon>Stenosarchaea group</taxon>
        <taxon>Halobacteria</taxon>
        <taxon>Halobacteriales</taxon>
        <taxon>Haloarculaceae</taxon>
        <taxon>Halorientalis</taxon>
    </lineage>
</organism>
<reference evidence="2" key="1">
    <citation type="submission" date="2016-10" db="EMBL/GenBank/DDBJ databases">
        <authorList>
            <person name="Varghese N."/>
            <person name="Submissions S."/>
        </authorList>
    </citation>
    <scope>NUCLEOTIDE SEQUENCE [LARGE SCALE GENOMIC DNA]</scope>
    <source>
        <strain evidence="2">IBRC-M 10043</strain>
    </source>
</reference>
<proteinExistence type="predicted"/>
<name>A0A1H8MND8_9EURY</name>